<protein>
    <submittedName>
        <fullName evidence="3">Uncharacterized protein</fullName>
    </submittedName>
</protein>
<dbReference type="Proteomes" id="UP000292408">
    <property type="component" value="Unassembled WGS sequence"/>
</dbReference>
<accession>A0A4Q7TDQ3</accession>
<sequence length="89" mass="8898">MDGDSSTMDAFTTKNTSAGLAAITATGLLAVGVAMPATAKTNSSSVDRSEHSTTTDTTTSVLDGIRAVLTGGSISDLVGGSRSTRSWVT</sequence>
<reference evidence="3 4" key="1">
    <citation type="journal article" date="2015" name="Stand. Genomic Sci.">
        <title>Genomic Encyclopedia of Bacterial and Archaeal Type Strains, Phase III: the genomes of soil and plant-associated and newly described type strains.</title>
        <authorList>
            <person name="Whitman W.B."/>
            <person name="Woyke T."/>
            <person name="Klenk H.P."/>
            <person name="Zhou Y."/>
            <person name="Lilburn T.G."/>
            <person name="Beck B.J."/>
            <person name="De Vos P."/>
            <person name="Vandamme P."/>
            <person name="Eisen J.A."/>
            <person name="Garrity G."/>
            <person name="Hugenholtz P."/>
            <person name="Kyrpides N.C."/>
        </authorList>
    </citation>
    <scope>NUCLEOTIDE SEQUENCE [LARGE SCALE GENOMIC DNA]</scope>
    <source>
        <strain evidence="3 4">AC4r</strain>
    </source>
</reference>
<gene>
    <name evidence="3" type="ORF">EV140_2263</name>
</gene>
<evidence type="ECO:0000256" key="2">
    <source>
        <dbReference type="SAM" id="Phobius"/>
    </source>
</evidence>
<feature type="region of interest" description="Disordered" evidence="1">
    <location>
        <begin position="39"/>
        <end position="58"/>
    </location>
</feature>
<keyword evidence="2" id="KW-1133">Transmembrane helix</keyword>
<evidence type="ECO:0000313" key="4">
    <source>
        <dbReference type="Proteomes" id="UP000292408"/>
    </source>
</evidence>
<proteinExistence type="predicted"/>
<name>A0A4Q7TDQ3_9MICO</name>
<dbReference type="AlphaFoldDB" id="A0A4Q7TDQ3"/>
<feature type="transmembrane region" description="Helical" evidence="2">
    <location>
        <begin position="20"/>
        <end position="39"/>
    </location>
</feature>
<organism evidence="3 4">
    <name type="scientific">Microcella alkaliphila</name>
    <dbReference type="NCBI Taxonomy" id="279828"/>
    <lineage>
        <taxon>Bacteria</taxon>
        <taxon>Bacillati</taxon>
        <taxon>Actinomycetota</taxon>
        <taxon>Actinomycetes</taxon>
        <taxon>Micrococcales</taxon>
        <taxon>Microbacteriaceae</taxon>
        <taxon>Microcella</taxon>
    </lineage>
</organism>
<evidence type="ECO:0000256" key="1">
    <source>
        <dbReference type="SAM" id="MobiDB-lite"/>
    </source>
</evidence>
<dbReference type="EMBL" id="SGXT01000017">
    <property type="protein sequence ID" value="RZT58491.1"/>
    <property type="molecule type" value="Genomic_DNA"/>
</dbReference>
<comment type="caution">
    <text evidence="3">The sequence shown here is derived from an EMBL/GenBank/DDBJ whole genome shotgun (WGS) entry which is preliminary data.</text>
</comment>
<keyword evidence="2" id="KW-0472">Membrane</keyword>
<evidence type="ECO:0000313" key="3">
    <source>
        <dbReference type="EMBL" id="RZT58491.1"/>
    </source>
</evidence>
<keyword evidence="4" id="KW-1185">Reference proteome</keyword>
<keyword evidence="2" id="KW-0812">Transmembrane</keyword>